<dbReference type="SUPFAM" id="SSF48371">
    <property type="entry name" value="ARM repeat"/>
    <property type="match status" value="1"/>
</dbReference>
<name>A0AAD7IY66_9AGAR</name>
<dbReference type="InterPro" id="IPR045156">
    <property type="entry name" value="Vac8"/>
</dbReference>
<dbReference type="EMBL" id="JARKIB010000057">
    <property type="protein sequence ID" value="KAJ7753004.1"/>
    <property type="molecule type" value="Genomic_DNA"/>
</dbReference>
<reference evidence="3" key="1">
    <citation type="submission" date="2023-03" db="EMBL/GenBank/DDBJ databases">
        <title>Massive genome expansion in bonnet fungi (Mycena s.s.) driven by repeated elements and novel gene families across ecological guilds.</title>
        <authorList>
            <consortium name="Lawrence Berkeley National Laboratory"/>
            <person name="Harder C.B."/>
            <person name="Miyauchi S."/>
            <person name="Viragh M."/>
            <person name="Kuo A."/>
            <person name="Thoen E."/>
            <person name="Andreopoulos B."/>
            <person name="Lu D."/>
            <person name="Skrede I."/>
            <person name="Drula E."/>
            <person name="Henrissat B."/>
            <person name="Morin E."/>
            <person name="Kohler A."/>
            <person name="Barry K."/>
            <person name="LaButti K."/>
            <person name="Morin E."/>
            <person name="Salamov A."/>
            <person name="Lipzen A."/>
            <person name="Mereny Z."/>
            <person name="Hegedus B."/>
            <person name="Baldrian P."/>
            <person name="Stursova M."/>
            <person name="Weitz H."/>
            <person name="Taylor A."/>
            <person name="Grigoriev I.V."/>
            <person name="Nagy L.G."/>
            <person name="Martin F."/>
            <person name="Kauserud H."/>
        </authorList>
    </citation>
    <scope>NUCLEOTIDE SEQUENCE</scope>
    <source>
        <strain evidence="3">CBHHK182m</strain>
    </source>
</reference>
<dbReference type="PANTHER" id="PTHR47249:SF1">
    <property type="entry name" value="VACUOLAR PROTEIN 8"/>
    <property type="match status" value="1"/>
</dbReference>
<dbReference type="InterPro" id="IPR016024">
    <property type="entry name" value="ARM-type_fold"/>
</dbReference>
<dbReference type="GO" id="GO:0043495">
    <property type="term" value="F:protein-membrane adaptor activity"/>
    <property type="evidence" value="ECO:0007669"/>
    <property type="project" value="InterPro"/>
</dbReference>
<comment type="similarity">
    <text evidence="1">Belongs to the beta-catenin family.</text>
</comment>
<comment type="caution">
    <text evidence="3">The sequence shown here is derived from an EMBL/GenBank/DDBJ whole genome shotgun (WGS) entry which is preliminary data.</text>
</comment>
<dbReference type="Gene3D" id="1.25.10.10">
    <property type="entry name" value="Leucine-rich Repeat Variant"/>
    <property type="match status" value="2"/>
</dbReference>
<evidence type="ECO:0000313" key="3">
    <source>
        <dbReference type="EMBL" id="KAJ7753004.1"/>
    </source>
</evidence>
<sequence>MRLMYHRQARLFIEEKYSQYKYIAVTTKVLVLKELDRRARDDAGDARALIDSLAMEWDLLESLLSSPYPAIRSSTCWIFGHLASRESSATPMLNLKPCERLLPLQDENSAVVESALFALWGFTEFAEGARAIVSSGQLERVLKLLDSPVEKIRRWLCGMLGNLVRHEQVTVAGLTMSTCRQLLALLSDEYMPAPAMDVLLEISKWPDGAQKMVDAGILESISSLLGSEFDRPGRTSACKVLGYLVRCEFVVEAVIASKSFAALVHLLSDERIQTEIVLSTIRESSLRSGALDALAATDILNHRLQLVDSPNPRIRQWTCEILARLAHKASAATIVAGSTLSILLAQLFRGNGPFFPDNIRLALSEVSEASKAPDGEVTRMDPNIADSFLYLLASAEGEIPVSSRQMVADFQILHHSSTRTLVTMLKSRSLDLTYIAHFEGAWHKSSS</sequence>
<evidence type="ECO:0000256" key="1">
    <source>
        <dbReference type="ARBA" id="ARBA00005462"/>
    </source>
</evidence>
<dbReference type="GO" id="GO:0071562">
    <property type="term" value="P:nucleus-vacuole junction assembly"/>
    <property type="evidence" value="ECO:0007669"/>
    <property type="project" value="InterPro"/>
</dbReference>
<gene>
    <name evidence="3" type="ORF">B0H16DRAFT_1545681</name>
</gene>
<accession>A0AAD7IY66</accession>
<proteinExistence type="inferred from homology"/>
<keyword evidence="4" id="KW-1185">Reference proteome</keyword>
<organism evidence="3 4">
    <name type="scientific">Mycena metata</name>
    <dbReference type="NCBI Taxonomy" id="1033252"/>
    <lineage>
        <taxon>Eukaryota</taxon>
        <taxon>Fungi</taxon>
        <taxon>Dikarya</taxon>
        <taxon>Basidiomycota</taxon>
        <taxon>Agaricomycotina</taxon>
        <taxon>Agaricomycetes</taxon>
        <taxon>Agaricomycetidae</taxon>
        <taxon>Agaricales</taxon>
        <taxon>Marasmiineae</taxon>
        <taxon>Mycenaceae</taxon>
        <taxon>Mycena</taxon>
    </lineage>
</organism>
<protein>
    <submittedName>
        <fullName evidence="3">Armadillo-type protein</fullName>
    </submittedName>
</protein>
<dbReference type="InterPro" id="IPR011989">
    <property type="entry name" value="ARM-like"/>
</dbReference>
<dbReference type="AlphaFoldDB" id="A0AAD7IY66"/>
<evidence type="ECO:0000313" key="4">
    <source>
        <dbReference type="Proteomes" id="UP001215598"/>
    </source>
</evidence>
<dbReference type="Proteomes" id="UP001215598">
    <property type="component" value="Unassembled WGS sequence"/>
</dbReference>
<dbReference type="PANTHER" id="PTHR47249">
    <property type="entry name" value="VACUOLAR PROTEIN 8"/>
    <property type="match status" value="1"/>
</dbReference>
<evidence type="ECO:0000256" key="2">
    <source>
        <dbReference type="ARBA" id="ARBA00022737"/>
    </source>
</evidence>
<keyword evidence="2" id="KW-0677">Repeat</keyword>